<dbReference type="GO" id="GO:0022857">
    <property type="term" value="F:transmembrane transporter activity"/>
    <property type="evidence" value="ECO:0007669"/>
    <property type="project" value="TreeGrafter"/>
</dbReference>
<feature type="domain" description="MacB-like periplasmic core" evidence="9">
    <location>
        <begin position="22"/>
        <end position="239"/>
    </location>
</feature>
<reference evidence="10" key="1">
    <citation type="journal article" date="2020" name="mSystems">
        <title>Genome- and Community-Level Interaction Insights into Carbon Utilization and Element Cycling Functions of Hydrothermarchaeota in Hydrothermal Sediment.</title>
        <authorList>
            <person name="Zhou Z."/>
            <person name="Liu Y."/>
            <person name="Xu W."/>
            <person name="Pan J."/>
            <person name="Luo Z.H."/>
            <person name="Li M."/>
        </authorList>
    </citation>
    <scope>NUCLEOTIDE SEQUENCE [LARGE SCALE GENOMIC DNA]</scope>
    <source>
        <strain evidence="10">SpSt-648</strain>
    </source>
</reference>
<evidence type="ECO:0000256" key="7">
    <source>
        <dbReference type="SAM" id="Phobius"/>
    </source>
</evidence>
<feature type="transmembrane region" description="Helical" evidence="7">
    <location>
        <begin position="20"/>
        <end position="41"/>
    </location>
</feature>
<evidence type="ECO:0000256" key="4">
    <source>
        <dbReference type="ARBA" id="ARBA00022989"/>
    </source>
</evidence>
<keyword evidence="4 7" id="KW-1133">Transmembrane helix</keyword>
<dbReference type="EMBL" id="DTBP01000027">
    <property type="protein sequence ID" value="HGQ74236.1"/>
    <property type="molecule type" value="Genomic_DNA"/>
</dbReference>
<feature type="transmembrane region" description="Helical" evidence="7">
    <location>
        <begin position="367"/>
        <end position="388"/>
    </location>
</feature>
<evidence type="ECO:0000256" key="2">
    <source>
        <dbReference type="ARBA" id="ARBA00022475"/>
    </source>
</evidence>
<dbReference type="PANTHER" id="PTHR30572">
    <property type="entry name" value="MEMBRANE COMPONENT OF TRANSPORTER-RELATED"/>
    <property type="match status" value="1"/>
</dbReference>
<comment type="caution">
    <text evidence="10">The sequence shown here is derived from an EMBL/GenBank/DDBJ whole genome shotgun (WGS) entry which is preliminary data.</text>
</comment>
<accession>A0A7C4JLS1</accession>
<evidence type="ECO:0000313" key="10">
    <source>
        <dbReference type="EMBL" id="HGQ74236.1"/>
    </source>
</evidence>
<sequence length="402" mass="43410">MKISDLFRLSYKALSERKIRAILTIVGIMIGPFALVTIGGVTRGYGDYIIKNITGLGQNIIVVTPERGFTLTYNDIERIKSIRYVMDASPFHTLQGEARVGGEVKVVFIYAVDLEFLSKAITNLKLREGYIPTSSEVAKAVIGYDIAYSKGIRTYSLNDIVSINVYVIEAGKPQIKRLNVMVAGIYDKYGGAMFLNPDQSVFVNIVTFERMLGIKEWSGILVLAESPEYVDTVANEIKSIYGRSVEVMSFLAIAQVVSSIVSAVNFVSFSASLSAFAVAVAGVASTMFTSVMERTREIGVMKALGFKDKQILALIVAEGFIMSLIGGSIGVVMGIIGSNILASRGLVIGGGSLHIRIEAKPDITPTFILQVIGLTGLVGIGGSIFPAYRAMKIPPAVALRYE</sequence>
<evidence type="ECO:0000259" key="8">
    <source>
        <dbReference type="Pfam" id="PF02687"/>
    </source>
</evidence>
<evidence type="ECO:0000259" key="9">
    <source>
        <dbReference type="Pfam" id="PF12704"/>
    </source>
</evidence>
<feature type="transmembrane region" description="Helical" evidence="7">
    <location>
        <begin position="273"/>
        <end position="291"/>
    </location>
</feature>
<dbReference type="Pfam" id="PF02687">
    <property type="entry name" value="FtsX"/>
    <property type="match status" value="1"/>
</dbReference>
<gene>
    <name evidence="10" type="ORF">ENU20_04075</name>
</gene>
<keyword evidence="5 7" id="KW-0472">Membrane</keyword>
<dbReference type="GO" id="GO:0005886">
    <property type="term" value="C:plasma membrane"/>
    <property type="evidence" value="ECO:0007669"/>
    <property type="project" value="UniProtKB-SubCell"/>
</dbReference>
<dbReference type="AlphaFoldDB" id="A0A7C4JLS1"/>
<feature type="transmembrane region" description="Helical" evidence="7">
    <location>
        <begin position="311"/>
        <end position="336"/>
    </location>
</feature>
<dbReference type="InterPro" id="IPR025857">
    <property type="entry name" value="MacB_PCD"/>
</dbReference>
<dbReference type="PANTHER" id="PTHR30572:SF4">
    <property type="entry name" value="ABC TRANSPORTER PERMEASE YTRF"/>
    <property type="match status" value="1"/>
</dbReference>
<evidence type="ECO:0000256" key="5">
    <source>
        <dbReference type="ARBA" id="ARBA00023136"/>
    </source>
</evidence>
<evidence type="ECO:0000256" key="3">
    <source>
        <dbReference type="ARBA" id="ARBA00022692"/>
    </source>
</evidence>
<dbReference type="InterPro" id="IPR050250">
    <property type="entry name" value="Macrolide_Exporter_MacB"/>
</dbReference>
<proteinExistence type="inferred from homology"/>
<organism evidence="10">
    <name type="scientific">Staphylothermus marinus</name>
    <dbReference type="NCBI Taxonomy" id="2280"/>
    <lineage>
        <taxon>Archaea</taxon>
        <taxon>Thermoproteota</taxon>
        <taxon>Thermoprotei</taxon>
        <taxon>Desulfurococcales</taxon>
        <taxon>Desulfurococcaceae</taxon>
        <taxon>Staphylothermus</taxon>
    </lineage>
</organism>
<keyword evidence="3 7" id="KW-0812">Transmembrane</keyword>
<dbReference type="Pfam" id="PF12704">
    <property type="entry name" value="MacB_PCD"/>
    <property type="match status" value="1"/>
</dbReference>
<protein>
    <submittedName>
        <fullName evidence="10">ABC transporter permease</fullName>
    </submittedName>
</protein>
<comment type="similarity">
    <text evidence="6">Belongs to the ABC-4 integral membrane protein family.</text>
</comment>
<name>A0A7C4JLS1_STAMA</name>
<feature type="domain" description="ABC3 transporter permease C-terminal" evidence="8">
    <location>
        <begin position="270"/>
        <end position="395"/>
    </location>
</feature>
<comment type="subcellular location">
    <subcellularLocation>
        <location evidence="1">Cell membrane</location>
        <topology evidence="1">Multi-pass membrane protein</topology>
    </subcellularLocation>
</comment>
<evidence type="ECO:0000256" key="1">
    <source>
        <dbReference type="ARBA" id="ARBA00004651"/>
    </source>
</evidence>
<evidence type="ECO:0000256" key="6">
    <source>
        <dbReference type="ARBA" id="ARBA00038076"/>
    </source>
</evidence>
<feature type="transmembrane region" description="Helical" evidence="7">
    <location>
        <begin position="247"/>
        <end position="267"/>
    </location>
</feature>
<keyword evidence="2" id="KW-1003">Cell membrane</keyword>
<dbReference type="InterPro" id="IPR003838">
    <property type="entry name" value="ABC3_permease_C"/>
</dbReference>